<gene>
    <name evidence="2" type="ORF">QYM36_006070</name>
</gene>
<comment type="caution">
    <text evidence="2">The sequence shown here is derived from an EMBL/GenBank/DDBJ whole genome shotgun (WGS) entry which is preliminary data.</text>
</comment>
<protein>
    <recommendedName>
        <fullName evidence="4">Vacuolar protein sorting-associated protein 33B</fullName>
    </recommendedName>
</protein>
<name>A0AA88L517_ARTSF</name>
<keyword evidence="3" id="KW-1185">Reference proteome</keyword>
<comment type="similarity">
    <text evidence="1">Belongs to the STXBP/unc-18/SEC1 family.</text>
</comment>
<dbReference type="SUPFAM" id="SSF56815">
    <property type="entry name" value="Sec1/munc18-like (SM) proteins"/>
    <property type="match status" value="1"/>
</dbReference>
<dbReference type="InterPro" id="IPR043154">
    <property type="entry name" value="Sec-1-like_dom1"/>
</dbReference>
<dbReference type="EMBL" id="JAVRJZ010000009">
    <property type="protein sequence ID" value="KAK2718933.1"/>
    <property type="molecule type" value="Genomic_DNA"/>
</dbReference>
<dbReference type="AlphaFoldDB" id="A0AA88L517"/>
<accession>A0AA88L517</accession>
<evidence type="ECO:0000313" key="2">
    <source>
        <dbReference type="EMBL" id="KAK2718933.1"/>
    </source>
</evidence>
<reference evidence="2" key="1">
    <citation type="submission" date="2023-07" db="EMBL/GenBank/DDBJ databases">
        <title>Chromosome-level genome assembly of Artemia franciscana.</title>
        <authorList>
            <person name="Jo E."/>
        </authorList>
    </citation>
    <scope>NUCLEOTIDE SEQUENCE</scope>
    <source>
        <tissue evidence="2">Whole body</tissue>
    </source>
</reference>
<dbReference type="GO" id="GO:0016192">
    <property type="term" value="P:vesicle-mediated transport"/>
    <property type="evidence" value="ECO:0007669"/>
    <property type="project" value="InterPro"/>
</dbReference>
<dbReference type="Gene3D" id="3.40.50.1910">
    <property type="match status" value="2"/>
</dbReference>
<dbReference type="PANTHER" id="PTHR11679">
    <property type="entry name" value="VESICLE PROTEIN SORTING-ASSOCIATED"/>
    <property type="match status" value="1"/>
</dbReference>
<evidence type="ECO:0000256" key="1">
    <source>
        <dbReference type="ARBA" id="ARBA00009884"/>
    </source>
</evidence>
<organism evidence="2 3">
    <name type="scientific">Artemia franciscana</name>
    <name type="common">Brine shrimp</name>
    <name type="synonym">Artemia sanfranciscana</name>
    <dbReference type="NCBI Taxonomy" id="6661"/>
    <lineage>
        <taxon>Eukaryota</taxon>
        <taxon>Metazoa</taxon>
        <taxon>Ecdysozoa</taxon>
        <taxon>Arthropoda</taxon>
        <taxon>Crustacea</taxon>
        <taxon>Branchiopoda</taxon>
        <taxon>Anostraca</taxon>
        <taxon>Artemiidae</taxon>
        <taxon>Artemia</taxon>
    </lineage>
</organism>
<dbReference type="Gene3D" id="3.90.830.10">
    <property type="entry name" value="Syntaxin Binding Protein 1, Chain A, domain 2"/>
    <property type="match status" value="1"/>
</dbReference>
<evidence type="ECO:0000313" key="3">
    <source>
        <dbReference type="Proteomes" id="UP001187531"/>
    </source>
</evidence>
<dbReference type="InterPro" id="IPR043127">
    <property type="entry name" value="Sec-1-like_dom3a"/>
</dbReference>
<dbReference type="Proteomes" id="UP001187531">
    <property type="component" value="Unassembled WGS sequence"/>
</dbReference>
<proteinExistence type="inferred from homology"/>
<dbReference type="EMBL" id="JAVRJZ010000009">
    <property type="protein sequence ID" value="KAK2718932.1"/>
    <property type="molecule type" value="Genomic_DNA"/>
</dbReference>
<dbReference type="Gene3D" id="3.40.50.2060">
    <property type="match status" value="1"/>
</dbReference>
<sequence>MDTEPARELARSHLLSLLKSIIPEKQKEGAQNIKKDLVIHSSLMKTLDQVAGTQRIKECGFDRLFKLEPVHPTTNNTLVYMIPAVYEYAKTIVDHVKAIVSHVKQTSFSYIRKIHVILVPRKLFLIEKLFEEEGIAGNTELHDLNLNFVPWDVDLMSLEMPYFYSKTFIDMDQSYLLPIAVSLSNLQSVYGVFPEPMAFGRLSCIVSSMMKSQNQSGGEFMQKKFEQVFLFDRDIDYPSVLLTQMTYEGLVDELLEINCGYLVTSDGGKMQNYALNSVKDEVFSTIKSKYISFVFDDLRNKSRQLKEQKDSLSKLSVQETKKFVENDLRSIQTQFKSLAVHIEACEAITNKSGDLKSLHKIEESLILGVSVKEAAAYLEEAIAQQMPADMILRLLCLLSITSGGLDEKDYKLLKREFLYSYGFEHLITFHKLQKLGLFCQKDIPTSTLNKAMEKLATTVITRQGLFRSLVKKLSLIPKQSGEYNLRDPPDGAYVFGGRYIPMMSRIVESYLTKNIQVEEMLRTAMGNHHLQTRVINEVTATTSVKTFLVGIIGGITYAEVDAFRQLGQRLQCEFILFGTSIINGNKLMRDVIFKVSSE</sequence>
<evidence type="ECO:0008006" key="4">
    <source>
        <dbReference type="Google" id="ProtNLM"/>
    </source>
</evidence>
<dbReference type="InterPro" id="IPR001619">
    <property type="entry name" value="Sec1-like"/>
</dbReference>
<dbReference type="InterPro" id="IPR027482">
    <property type="entry name" value="Sec1-like_dom2"/>
</dbReference>
<dbReference type="Pfam" id="PF00995">
    <property type="entry name" value="Sec1"/>
    <property type="match status" value="1"/>
</dbReference>
<dbReference type="Gene3D" id="1.25.40.850">
    <property type="match status" value="1"/>
</dbReference>
<dbReference type="InterPro" id="IPR036045">
    <property type="entry name" value="Sec1-like_sf"/>
</dbReference>
<dbReference type="InterPro" id="IPR043155">
    <property type="entry name" value="VPS33_dom3b"/>
</dbReference>